<name>A0A9P9WVW2_9PEZI</name>
<dbReference type="PANTHER" id="PTHR11903:SF37">
    <property type="entry name" value="PSI-PRODUCING OXYGENASE A"/>
    <property type="match status" value="1"/>
</dbReference>
<keyword evidence="2 6" id="KW-0479">Metal-binding</keyword>
<dbReference type="PANTHER" id="PTHR11903">
    <property type="entry name" value="PROSTAGLANDIN G/H SYNTHASE"/>
    <property type="match status" value="1"/>
</dbReference>
<evidence type="ECO:0000313" key="9">
    <source>
        <dbReference type="Proteomes" id="UP000829685"/>
    </source>
</evidence>
<evidence type="ECO:0008006" key="10">
    <source>
        <dbReference type="Google" id="ProtNLM"/>
    </source>
</evidence>
<keyword evidence="1 6" id="KW-0349">Heme</keyword>
<evidence type="ECO:0000256" key="7">
    <source>
        <dbReference type="SAM" id="MobiDB-lite"/>
    </source>
</evidence>
<sequence length="1085" mass="119474">MAPTQPASGLGWGSVVNLLTKAKEDLDSQSKRIGPNLNFLRNLGQTFLDDGLVDDRTYLYEDIIRLAASLPNGSGLRDELSGQFIKTLWGNLEHPPISYLGDQFKYRTADGSYNNIMYPQLGAAGSHYARSVNSQHAHTRALPDPGLVFDTVLAREGAARPHPNKVSSTLFYFATIIIHDIFRTSDIDSTIVKSSSYLDLGPLYGHNQAEQDQVRTFKDGLLKKDVFAEYRILAQPPGVGALLVSFNRFHNWVAGELAVINERGKFSLPAGLKEGDEGYEPALKKRDNDLFQTARLVTCGLYVNIILNDYLRTILNLNDNTYGSDWRLDPREAFESIFDSQGTPRGIGNQVSAEFNFVYRWHAAVSDRDEVWLQEFITKIFGSDVNPDTLSTKEYLGKLRDWFHNNIPRDPAAWTFGSLKRTEDGGFNDEELVELIKLGTETVAGAFGARNTPKALKAIEVLGIQQGRDWGIATLNEFRQFFKLKPFTSFEEVNSTEAGVAEALEALYGHPDNIELYPGLMAEQAKKVFAPGSGLCPGFTISEAILSDAVALVRGDRFYAHEYGPLSLTSFGFTAASSDFNVAGGGVMYKLLMRAFPSFYRSNSVYALYPFNTPGKIKEIFNSGASPVQPLTYDPPTSIGAPVPVVSWEGVKQVVREQDKFKDAYGPHVAQLTRDNLKSDPHAANSDSPSLTEVRSLYESLTSKFLQRNSHKLGTSYQVDIVGDIGNLVHSEFIARYIGIPLRPEKSDALVNGSSAHSFTASSLYEALARSFEYVYRDVDTTKSYKNLATAKKEASPLQDAVRKQVRGIKDGEGSLKQLVRAFFNGGAATSDAGSLERFGRDFIKGVAESSRGGNVEGVVWIIILLAAESCATQAQAWAQLIDLYLSDEYKHHWGEIERLASSEDSKSFDLLKHYVLEGFRLAPPISGALRVVSATTTPVAVPSAPAPLSPRSTVFANFIAAGRDKSKFPDPEEIKLDRPYESYIHEAWASHSPFGPAFVETATTAMLRQFARLCSTVTRAPGEAGEMKRKLYNEAFPVFLSENGTDWETLPVAKKVVFGGFRGAQQNGSAKQNGAANGRRKTSS</sequence>
<evidence type="ECO:0000256" key="4">
    <source>
        <dbReference type="ARBA" id="ARBA00023002"/>
    </source>
</evidence>
<dbReference type="PRINTS" id="PR00457">
    <property type="entry name" value="ANPEROXIDASE"/>
</dbReference>
<dbReference type="AlphaFoldDB" id="A0A9P9WVW2"/>
<dbReference type="InterPro" id="IPR037120">
    <property type="entry name" value="Haem_peroxidase_sf_animal"/>
</dbReference>
<reference evidence="8" key="1">
    <citation type="submission" date="2021-03" db="EMBL/GenBank/DDBJ databases">
        <title>Revisited historic fungal species revealed as producer of novel bioactive compounds through whole genome sequencing and comparative genomics.</title>
        <authorList>
            <person name="Vignolle G.A."/>
            <person name="Hochenegger N."/>
            <person name="Mach R.L."/>
            <person name="Mach-Aigner A.R."/>
            <person name="Javad Rahimi M."/>
            <person name="Salim K.A."/>
            <person name="Chan C.M."/>
            <person name="Lim L.B.L."/>
            <person name="Cai F."/>
            <person name="Druzhinina I.S."/>
            <person name="U'Ren J.M."/>
            <person name="Derntl C."/>
        </authorList>
    </citation>
    <scope>NUCLEOTIDE SEQUENCE</scope>
    <source>
        <strain evidence="8">TUCIM 5799</strain>
    </source>
</reference>
<dbReference type="GO" id="GO:0006631">
    <property type="term" value="P:fatty acid metabolic process"/>
    <property type="evidence" value="ECO:0007669"/>
    <property type="project" value="UniProtKB-ARBA"/>
</dbReference>
<dbReference type="GO" id="GO:0005506">
    <property type="term" value="F:iron ion binding"/>
    <property type="evidence" value="ECO:0007669"/>
    <property type="project" value="InterPro"/>
</dbReference>
<dbReference type="CDD" id="cd09817">
    <property type="entry name" value="linoleate_diol_synthase_like"/>
    <property type="match status" value="1"/>
</dbReference>
<dbReference type="SUPFAM" id="SSF48113">
    <property type="entry name" value="Heme-dependent peroxidases"/>
    <property type="match status" value="1"/>
</dbReference>
<dbReference type="EMBL" id="JAFIMR010000003">
    <property type="protein sequence ID" value="KAI1880063.1"/>
    <property type="molecule type" value="Genomic_DNA"/>
</dbReference>
<feature type="region of interest" description="Disordered" evidence="7">
    <location>
        <begin position="1064"/>
        <end position="1085"/>
    </location>
</feature>
<feature type="compositionally biased region" description="Polar residues" evidence="7">
    <location>
        <begin position="1065"/>
        <end position="1076"/>
    </location>
</feature>
<keyword evidence="3" id="KW-0223">Dioxygenase</keyword>
<dbReference type="Gene3D" id="1.10.640.10">
    <property type="entry name" value="Haem peroxidase domain superfamily, animal type"/>
    <property type="match status" value="1"/>
</dbReference>
<dbReference type="GO" id="GO:0051213">
    <property type="term" value="F:dioxygenase activity"/>
    <property type="evidence" value="ECO:0007669"/>
    <property type="project" value="UniProtKB-KW"/>
</dbReference>
<evidence type="ECO:0000256" key="1">
    <source>
        <dbReference type="ARBA" id="ARBA00022617"/>
    </source>
</evidence>
<evidence type="ECO:0000313" key="8">
    <source>
        <dbReference type="EMBL" id="KAI1880063.1"/>
    </source>
</evidence>
<evidence type="ECO:0000256" key="5">
    <source>
        <dbReference type="ARBA" id="ARBA00023004"/>
    </source>
</evidence>
<dbReference type="PROSITE" id="PS50292">
    <property type="entry name" value="PEROXIDASE_3"/>
    <property type="match status" value="1"/>
</dbReference>
<dbReference type="InterPro" id="IPR034812">
    <property type="entry name" value="Ppo-like_N"/>
</dbReference>
<organism evidence="8 9">
    <name type="scientific">Neoarthrinium moseri</name>
    <dbReference type="NCBI Taxonomy" id="1658444"/>
    <lineage>
        <taxon>Eukaryota</taxon>
        <taxon>Fungi</taxon>
        <taxon>Dikarya</taxon>
        <taxon>Ascomycota</taxon>
        <taxon>Pezizomycotina</taxon>
        <taxon>Sordariomycetes</taxon>
        <taxon>Xylariomycetidae</taxon>
        <taxon>Amphisphaeriales</taxon>
        <taxon>Apiosporaceae</taxon>
        <taxon>Neoarthrinium</taxon>
    </lineage>
</organism>
<keyword evidence="5 6" id="KW-0408">Iron</keyword>
<dbReference type="CDD" id="cd20612">
    <property type="entry name" value="CYP_LDS-like_C"/>
    <property type="match status" value="1"/>
</dbReference>
<dbReference type="GO" id="GO:0006979">
    <property type="term" value="P:response to oxidative stress"/>
    <property type="evidence" value="ECO:0007669"/>
    <property type="project" value="InterPro"/>
</dbReference>
<keyword evidence="4" id="KW-0560">Oxidoreductase</keyword>
<evidence type="ECO:0000256" key="6">
    <source>
        <dbReference type="PIRSR" id="PIRSR619791-2"/>
    </source>
</evidence>
<dbReference type="GO" id="GO:0020037">
    <property type="term" value="F:heme binding"/>
    <property type="evidence" value="ECO:0007669"/>
    <property type="project" value="InterPro"/>
</dbReference>
<keyword evidence="9" id="KW-1185">Reference proteome</keyword>
<evidence type="ECO:0000256" key="3">
    <source>
        <dbReference type="ARBA" id="ARBA00022964"/>
    </source>
</evidence>
<dbReference type="InterPro" id="IPR036396">
    <property type="entry name" value="Cyt_P450_sf"/>
</dbReference>
<dbReference type="Pfam" id="PF03098">
    <property type="entry name" value="An_peroxidase"/>
    <property type="match status" value="2"/>
</dbReference>
<accession>A0A9P9WVW2</accession>
<evidence type="ECO:0000256" key="2">
    <source>
        <dbReference type="ARBA" id="ARBA00022723"/>
    </source>
</evidence>
<comment type="caution">
    <text evidence="8">The sequence shown here is derived from an EMBL/GenBank/DDBJ whole genome shotgun (WGS) entry which is preliminary data.</text>
</comment>
<dbReference type="GO" id="GO:0004497">
    <property type="term" value="F:monooxygenase activity"/>
    <property type="evidence" value="ECO:0007669"/>
    <property type="project" value="InterPro"/>
</dbReference>
<gene>
    <name evidence="8" type="ORF">JX265_001684</name>
</gene>
<dbReference type="GO" id="GO:0016705">
    <property type="term" value="F:oxidoreductase activity, acting on paired donors, with incorporation or reduction of molecular oxygen"/>
    <property type="evidence" value="ECO:0007669"/>
    <property type="project" value="InterPro"/>
</dbReference>
<dbReference type="GO" id="GO:0004601">
    <property type="term" value="F:peroxidase activity"/>
    <property type="evidence" value="ECO:0007669"/>
    <property type="project" value="InterPro"/>
</dbReference>
<dbReference type="InterPro" id="IPR050783">
    <property type="entry name" value="Oxylipin_biosynth_metab"/>
</dbReference>
<protein>
    <recommendedName>
        <fullName evidence="10">Heme peroxidase</fullName>
    </recommendedName>
</protein>
<dbReference type="InterPro" id="IPR010255">
    <property type="entry name" value="Haem_peroxidase_sf"/>
</dbReference>
<proteinExistence type="predicted"/>
<dbReference type="Gene3D" id="1.10.630.10">
    <property type="entry name" value="Cytochrome P450"/>
    <property type="match status" value="1"/>
</dbReference>
<feature type="binding site" description="axial binding residue" evidence="6">
    <location>
        <position position="362"/>
    </location>
    <ligand>
        <name>heme b</name>
        <dbReference type="ChEBI" id="CHEBI:60344"/>
    </ligand>
    <ligandPart>
        <name>Fe</name>
        <dbReference type="ChEBI" id="CHEBI:18248"/>
    </ligandPart>
</feature>
<dbReference type="SUPFAM" id="SSF48264">
    <property type="entry name" value="Cytochrome P450"/>
    <property type="match status" value="1"/>
</dbReference>
<dbReference type="InterPro" id="IPR019791">
    <property type="entry name" value="Haem_peroxidase_animal"/>
</dbReference>
<dbReference type="Proteomes" id="UP000829685">
    <property type="component" value="Unassembled WGS sequence"/>
</dbReference>